<feature type="domain" description="LEM" evidence="5">
    <location>
        <begin position="218"/>
        <end position="262"/>
    </location>
</feature>
<keyword evidence="4" id="KW-1133">Transmembrane helix</keyword>
<dbReference type="FunFam" id="1.10.720.40:FF:000002">
    <property type="entry name" value="Thymopoietin isoform alpha"/>
    <property type="match status" value="1"/>
</dbReference>
<feature type="transmembrane region" description="Helical" evidence="4">
    <location>
        <begin position="1005"/>
        <end position="1023"/>
    </location>
</feature>
<feature type="region of interest" description="Disordered" evidence="3">
    <location>
        <begin position="99"/>
        <end position="122"/>
    </location>
</feature>
<dbReference type="AlphaFoldDB" id="A0A091E7L8"/>
<dbReference type="PROSITE" id="PS50954">
    <property type="entry name" value="LEM"/>
    <property type="match status" value="1"/>
</dbReference>
<dbReference type="InterPro" id="IPR021623">
    <property type="entry name" value="LAP2alpha_C"/>
</dbReference>
<feature type="region of interest" description="Disordered" evidence="3">
    <location>
        <begin position="258"/>
        <end position="306"/>
    </location>
</feature>
<dbReference type="STRING" id="885580.ENSFDAP00000007314"/>
<gene>
    <name evidence="6" type="ORF">H920_07430</name>
</gene>
<evidence type="ECO:0000313" key="7">
    <source>
        <dbReference type="Proteomes" id="UP000028990"/>
    </source>
</evidence>
<dbReference type="EMBL" id="KN122320">
    <property type="protein sequence ID" value="KFO31136.1"/>
    <property type="molecule type" value="Genomic_DNA"/>
</dbReference>
<accession>A0A091E7L8</accession>
<dbReference type="Pfam" id="PF11560">
    <property type="entry name" value="LAP2alpha"/>
    <property type="match status" value="1"/>
</dbReference>
<dbReference type="CDD" id="cd12940">
    <property type="entry name" value="LEM_LAP2_LEMD1"/>
    <property type="match status" value="1"/>
</dbReference>
<dbReference type="SMART" id="SM00540">
    <property type="entry name" value="LEM"/>
    <property type="match status" value="1"/>
</dbReference>
<protein>
    <submittedName>
        <fullName evidence="6">Lamina-associated polypeptide 2, isoform alpha</fullName>
    </submittedName>
</protein>
<feature type="region of interest" description="Disordered" evidence="3">
    <location>
        <begin position="818"/>
        <end position="855"/>
    </location>
</feature>
<dbReference type="Proteomes" id="UP000028990">
    <property type="component" value="Unassembled WGS sequence"/>
</dbReference>
<dbReference type="PANTHER" id="PTHR12019:SF24">
    <property type="entry name" value="LAMINA-ASSOCIATED POLYPEPTIDE 2, ISOFORM ALPHA"/>
    <property type="match status" value="1"/>
</dbReference>
<dbReference type="InterPro" id="IPR011015">
    <property type="entry name" value="LEM/LEM-like_dom_sf"/>
</dbReference>
<feature type="compositionally biased region" description="Low complexity" evidence="3">
    <location>
        <begin position="379"/>
        <end position="403"/>
    </location>
</feature>
<dbReference type="Gene3D" id="1.10.720.40">
    <property type="match status" value="1"/>
</dbReference>
<dbReference type="Gene3D" id="1.10.287.3160">
    <property type="match status" value="1"/>
</dbReference>
<evidence type="ECO:0000313" key="6">
    <source>
        <dbReference type="EMBL" id="KFO31136.1"/>
    </source>
</evidence>
<feature type="compositionally biased region" description="Basic and acidic residues" evidence="3">
    <location>
        <begin position="287"/>
        <end position="299"/>
    </location>
</feature>
<reference evidence="6 7" key="1">
    <citation type="submission" date="2013-11" db="EMBL/GenBank/DDBJ databases">
        <title>The Damaraland mole rat (Fukomys damarensis) genome and evolution of African mole rats.</title>
        <authorList>
            <person name="Gladyshev V.N."/>
            <person name="Fang X."/>
        </authorList>
    </citation>
    <scope>NUCLEOTIDE SEQUENCE [LARGE SCALE GENOMIC DNA]</scope>
    <source>
        <tissue evidence="6">Liver</tissue>
    </source>
</reference>
<dbReference type="Pfam" id="PF03020">
    <property type="entry name" value="LEM"/>
    <property type="match status" value="1"/>
</dbReference>
<keyword evidence="7" id="KW-1185">Reference proteome</keyword>
<keyword evidence="4" id="KW-0812">Transmembrane</keyword>
<organism evidence="6 7">
    <name type="scientific">Fukomys damarensis</name>
    <name type="common">Damaraland mole rat</name>
    <name type="synonym">Cryptomys damarensis</name>
    <dbReference type="NCBI Taxonomy" id="885580"/>
    <lineage>
        <taxon>Eukaryota</taxon>
        <taxon>Metazoa</taxon>
        <taxon>Chordata</taxon>
        <taxon>Craniata</taxon>
        <taxon>Vertebrata</taxon>
        <taxon>Euteleostomi</taxon>
        <taxon>Mammalia</taxon>
        <taxon>Eutheria</taxon>
        <taxon>Euarchontoglires</taxon>
        <taxon>Glires</taxon>
        <taxon>Rodentia</taxon>
        <taxon>Hystricomorpha</taxon>
        <taxon>Bathyergidae</taxon>
        <taxon>Fukomys</taxon>
    </lineage>
</organism>
<dbReference type="GO" id="GO:0005635">
    <property type="term" value="C:nuclear envelope"/>
    <property type="evidence" value="ECO:0007669"/>
    <property type="project" value="UniProtKB-ARBA"/>
</dbReference>
<name>A0A091E7L8_FUKDA</name>
<evidence type="ECO:0000256" key="4">
    <source>
        <dbReference type="SAM" id="Phobius"/>
    </source>
</evidence>
<dbReference type="InterPro" id="IPR051656">
    <property type="entry name" value="LEM_domain"/>
</dbReference>
<dbReference type="PANTHER" id="PTHR12019">
    <property type="entry name" value="LAMINA-ASSOCIATED POLYPEPTIDE THYMOPOIETIN"/>
    <property type="match status" value="1"/>
</dbReference>
<feature type="compositionally biased region" description="Polar residues" evidence="3">
    <location>
        <begin position="264"/>
        <end position="286"/>
    </location>
</feature>
<keyword evidence="2" id="KW-0539">Nucleus</keyword>
<keyword evidence="4" id="KW-0472">Membrane</keyword>
<evidence type="ECO:0000259" key="5">
    <source>
        <dbReference type="PROSITE" id="PS50954"/>
    </source>
</evidence>
<dbReference type="InterPro" id="IPR003887">
    <property type="entry name" value="LEM_dom"/>
</dbReference>
<feature type="compositionally biased region" description="Polar residues" evidence="3">
    <location>
        <begin position="99"/>
        <end position="116"/>
    </location>
</feature>
<dbReference type="SUPFAM" id="SSF63451">
    <property type="entry name" value="LEM domain"/>
    <property type="match status" value="1"/>
</dbReference>
<evidence type="ECO:0000256" key="1">
    <source>
        <dbReference type="ARBA" id="ARBA00004123"/>
    </source>
</evidence>
<dbReference type="eggNOG" id="ENOG502QWCI">
    <property type="taxonomic scope" value="Eukaryota"/>
</dbReference>
<comment type="subcellular location">
    <subcellularLocation>
        <location evidence="1">Nucleus</location>
    </subcellularLocation>
</comment>
<feature type="region of interest" description="Disordered" evidence="3">
    <location>
        <begin position="325"/>
        <end position="406"/>
    </location>
</feature>
<feature type="region of interest" description="Disordered" evidence="3">
    <location>
        <begin position="523"/>
        <end position="542"/>
    </location>
</feature>
<proteinExistence type="predicted"/>
<evidence type="ECO:0000256" key="3">
    <source>
        <dbReference type="SAM" id="MobiDB-lite"/>
    </source>
</evidence>
<feature type="compositionally biased region" description="Polar residues" evidence="3">
    <location>
        <begin position="818"/>
        <end position="829"/>
    </location>
</feature>
<evidence type="ECO:0000256" key="2">
    <source>
        <dbReference type="ARBA" id="ARBA00023242"/>
    </source>
</evidence>
<sequence>MGNSPSAQTQYTKFLRNLLKRAAVKSEREETYVKDHKILMAQVQQIAEKPMVAHELGNSARSLLPSSASCEKGPRQEELPGPSALQLQPCRWPSCLQQLSPNRDQGSIKKSTGQRSQKWEVQRTEGPGALDDCVQLQDRSGRHLGEQLVRNDHINESCVRGDMYCNYESVKLPSEVMNGFLKYLSYKESNDSAFLSSDTLFKKATKKTDKPRIEDRDDLDVTELSNEDLLDQLVRYGVNPGPIVGTTRKLYEKKLLKLREQGTESRSSTPLPTISSSENTRQNGSNDSDRYSDNEEGKKKEHKKVKSTRDFVAFSELPTTPSGGFFQGISFPEISTRPPLGRTELQAAKRVPTSKGDPPREPLMTTRLPGKGQMQKLASGGSLFTSSKSSSDSCLERSSSSSSQHELTAMVSTAASPSVIKETTTTYCKDIVENIYRGEKSGIQPLPTKRANISDQSILSSEREVLEECRRSQVLSPPLAQAIRDYVNSLLVQGGVSSLPGTSNPIPALDIEKIFKRIDPSKFEETESLSPPRKAPRLSEKAVEGKDSSSLVAFQSIPGSAQMSASAKAVISHSLTALGIEMSNQSQHDKIEASELSFPFHESILKVIEEEWQQIDRQLPSLACKYPVSAREATRILSVPKVDDEILGFISEATPPAGIQPASAESCDKHLDLALCRTYETTASALQIATHSAFVAKAMQADISQAAQILSSDPSRTPQVLEILSKTYDAASFLCEAAFDEVRVSARTMASSTVGRRHLWLKDCKISPASKNKLTVAPFKDSKIELKLEKREPLKGRAKTPVTLKQRRIEHNQSYSQPGITETEWTSGSSKGGPLQALTRESTRGARRTPRKRVDTSQHFRIDGAVISENTPIAETIMASSNESLVVNRVTGNFKHAAPILPITEFSDIPRRTPKKPLTRAEVGEKTEERRVERDILKEMFPFEASTPTGISASCRRPIKGAAGRPLELSDFRMEESFSSKYVPKYVPLADVKTEKTKKGRSIPMWIKILLFVVVAVFLFLVYQAMETNQGNPFSNLYKAGKSI</sequence>